<accession>A0ABY1KE98</accession>
<comment type="caution">
    <text evidence="1">The sequence shown here is derived from an EMBL/GenBank/DDBJ whole genome shotgun (WGS) entry which is preliminary data.</text>
</comment>
<organism evidence="1 2">
    <name type="scientific">Paenibacillus macquariensis</name>
    <dbReference type="NCBI Taxonomy" id="948756"/>
    <lineage>
        <taxon>Bacteria</taxon>
        <taxon>Bacillati</taxon>
        <taxon>Bacillota</taxon>
        <taxon>Bacilli</taxon>
        <taxon>Bacillales</taxon>
        <taxon>Paenibacillaceae</taxon>
        <taxon>Paenibacillus</taxon>
    </lineage>
</organism>
<keyword evidence="2" id="KW-1185">Reference proteome</keyword>
<proteinExistence type="predicted"/>
<evidence type="ECO:0000313" key="2">
    <source>
        <dbReference type="Proteomes" id="UP000186666"/>
    </source>
</evidence>
<dbReference type="Proteomes" id="UP000186666">
    <property type="component" value="Unassembled WGS sequence"/>
</dbReference>
<evidence type="ECO:0000313" key="1">
    <source>
        <dbReference type="EMBL" id="SIR69977.1"/>
    </source>
</evidence>
<sequence length="44" mass="4957">MKSTIQVEVSNHLKVLLSKAMVLSVKEKAKHKISSDESYGVERK</sequence>
<protein>
    <submittedName>
        <fullName evidence="1">Uncharacterized protein</fullName>
    </submittedName>
</protein>
<dbReference type="EMBL" id="FTNK01000036">
    <property type="protein sequence ID" value="SIR69977.1"/>
    <property type="molecule type" value="Genomic_DNA"/>
</dbReference>
<gene>
    <name evidence="1" type="ORF">SAMN05421578_13620</name>
</gene>
<reference evidence="1 2" key="1">
    <citation type="submission" date="2017-01" db="EMBL/GenBank/DDBJ databases">
        <authorList>
            <person name="Varghese N."/>
            <person name="Submissions S."/>
        </authorList>
    </citation>
    <scope>NUCLEOTIDE SEQUENCE [LARGE SCALE GENOMIC DNA]</scope>
    <source>
        <strain evidence="1 2">ATCC 23464</strain>
    </source>
</reference>
<name>A0ABY1KE98_9BACL</name>